<sequence length="112" mass="11774">MTPVRGADPISAGSRSVASARWAASSAELTRLLKVGTPAGGTGAIRFPAGASVQAEVPGTGRWRPSPGGGSVEQLEKRQPPFRVDKRHHRVAIHACVRERGVDLAGRIPHPQ</sequence>
<gene>
    <name evidence="2" type="ORF">SAMN05216276_101872</name>
</gene>
<dbReference type="Proteomes" id="UP000198282">
    <property type="component" value="Unassembled WGS sequence"/>
</dbReference>
<dbReference type="EMBL" id="FZOD01000018">
    <property type="protein sequence ID" value="SNS87531.1"/>
    <property type="molecule type" value="Genomic_DNA"/>
</dbReference>
<dbReference type="AlphaFoldDB" id="A0A239I215"/>
<protein>
    <submittedName>
        <fullName evidence="2">Uncharacterized protein</fullName>
    </submittedName>
</protein>
<feature type="region of interest" description="Disordered" evidence="1">
    <location>
        <begin position="56"/>
        <end position="79"/>
    </location>
</feature>
<evidence type="ECO:0000313" key="3">
    <source>
        <dbReference type="Proteomes" id="UP000198282"/>
    </source>
</evidence>
<name>A0A239I215_9ACTN</name>
<evidence type="ECO:0000313" key="2">
    <source>
        <dbReference type="EMBL" id="SNS87531.1"/>
    </source>
</evidence>
<accession>A0A239I215</accession>
<evidence type="ECO:0000256" key="1">
    <source>
        <dbReference type="SAM" id="MobiDB-lite"/>
    </source>
</evidence>
<keyword evidence="3" id="KW-1185">Reference proteome</keyword>
<reference evidence="2 3" key="1">
    <citation type="submission" date="2017-06" db="EMBL/GenBank/DDBJ databases">
        <authorList>
            <person name="Kim H.J."/>
            <person name="Triplett B.A."/>
        </authorList>
    </citation>
    <scope>NUCLEOTIDE SEQUENCE [LARGE SCALE GENOMIC DNA]</scope>
    <source>
        <strain evidence="2 3">CGMCC 4.2132</strain>
    </source>
</reference>
<proteinExistence type="predicted"/>
<organism evidence="2 3">
    <name type="scientific">Streptosporangium subroseum</name>
    <dbReference type="NCBI Taxonomy" id="106412"/>
    <lineage>
        <taxon>Bacteria</taxon>
        <taxon>Bacillati</taxon>
        <taxon>Actinomycetota</taxon>
        <taxon>Actinomycetes</taxon>
        <taxon>Streptosporangiales</taxon>
        <taxon>Streptosporangiaceae</taxon>
        <taxon>Streptosporangium</taxon>
    </lineage>
</organism>